<evidence type="ECO:0000259" key="1">
    <source>
        <dbReference type="Pfam" id="PF02732"/>
    </source>
</evidence>
<name>A0A0F9JGL1_9ZZZZ</name>
<evidence type="ECO:0000313" key="2">
    <source>
        <dbReference type="EMBL" id="KKM68989.1"/>
    </source>
</evidence>
<sequence length="176" mass="20766">MTNFKPTEIPKGFVLVIDTDEKKSLFRKKPPKKLFGQILPVKIGENNLKVKFEALSVGDYSIQGFEDRVCVERKQLSDFDAFIGKERVRKTMPKLERMYDMFWAGLAIECSERELFGKRKYGKMTPEHTRGFLKVVEVRYNVHTYRSKDRIKLERWILDRLCCVYETLMKTKGVVK</sequence>
<gene>
    <name evidence="2" type="ORF">LCGC14_1455380</name>
</gene>
<dbReference type="InterPro" id="IPR006166">
    <property type="entry name" value="ERCC4_domain"/>
</dbReference>
<reference evidence="2" key="1">
    <citation type="journal article" date="2015" name="Nature">
        <title>Complex archaea that bridge the gap between prokaryotes and eukaryotes.</title>
        <authorList>
            <person name="Spang A."/>
            <person name="Saw J.H."/>
            <person name="Jorgensen S.L."/>
            <person name="Zaremba-Niedzwiedzka K."/>
            <person name="Martijn J."/>
            <person name="Lind A.E."/>
            <person name="van Eijk R."/>
            <person name="Schleper C."/>
            <person name="Guy L."/>
            <person name="Ettema T.J."/>
        </authorList>
    </citation>
    <scope>NUCLEOTIDE SEQUENCE</scope>
</reference>
<dbReference type="SUPFAM" id="SSF52980">
    <property type="entry name" value="Restriction endonuclease-like"/>
    <property type="match status" value="1"/>
</dbReference>
<dbReference type="EMBL" id="LAZR01010069">
    <property type="protein sequence ID" value="KKM68989.1"/>
    <property type="molecule type" value="Genomic_DNA"/>
</dbReference>
<protein>
    <recommendedName>
        <fullName evidence="1">ERCC4 domain-containing protein</fullName>
    </recommendedName>
</protein>
<dbReference type="Gene3D" id="3.40.50.10130">
    <property type="match status" value="1"/>
</dbReference>
<accession>A0A0F9JGL1</accession>
<comment type="caution">
    <text evidence="2">The sequence shown here is derived from an EMBL/GenBank/DDBJ whole genome shotgun (WGS) entry which is preliminary data.</text>
</comment>
<dbReference type="AlphaFoldDB" id="A0A0F9JGL1"/>
<organism evidence="2">
    <name type="scientific">marine sediment metagenome</name>
    <dbReference type="NCBI Taxonomy" id="412755"/>
    <lineage>
        <taxon>unclassified sequences</taxon>
        <taxon>metagenomes</taxon>
        <taxon>ecological metagenomes</taxon>
    </lineage>
</organism>
<dbReference type="Pfam" id="PF02732">
    <property type="entry name" value="ERCC4"/>
    <property type="match status" value="1"/>
</dbReference>
<dbReference type="GO" id="GO:0006259">
    <property type="term" value="P:DNA metabolic process"/>
    <property type="evidence" value="ECO:0007669"/>
    <property type="project" value="UniProtKB-ARBA"/>
</dbReference>
<dbReference type="GO" id="GO:0004518">
    <property type="term" value="F:nuclease activity"/>
    <property type="evidence" value="ECO:0007669"/>
    <property type="project" value="InterPro"/>
</dbReference>
<dbReference type="GO" id="GO:0003677">
    <property type="term" value="F:DNA binding"/>
    <property type="evidence" value="ECO:0007669"/>
    <property type="project" value="InterPro"/>
</dbReference>
<dbReference type="InterPro" id="IPR011335">
    <property type="entry name" value="Restrct_endonuc-II-like"/>
</dbReference>
<proteinExistence type="predicted"/>
<feature type="domain" description="ERCC4" evidence="1">
    <location>
        <begin position="38"/>
        <end position="157"/>
    </location>
</feature>